<reference evidence="1 2" key="1">
    <citation type="submission" date="2017-12" db="EMBL/GenBank/DDBJ databases">
        <authorList>
            <consortium name="DOE Joint Genome Institute"/>
            <person name="Haridas S."/>
            <person name="Kjaerbolling I."/>
            <person name="Vesth T.C."/>
            <person name="Frisvad J.C."/>
            <person name="Nybo J.L."/>
            <person name="Theobald S."/>
            <person name="Kuo A."/>
            <person name="Bowyer P."/>
            <person name="Matsuda Y."/>
            <person name="Mondo S."/>
            <person name="Lyhne E.K."/>
            <person name="Kogle M.E."/>
            <person name="Clum A."/>
            <person name="Lipzen A."/>
            <person name="Salamov A."/>
            <person name="Ngan C.Y."/>
            <person name="Daum C."/>
            <person name="Chiniquy J."/>
            <person name="Barry K."/>
            <person name="LaButti K."/>
            <person name="Simmons B.A."/>
            <person name="Magnuson J.K."/>
            <person name="Mortensen U.H."/>
            <person name="Larsen T.O."/>
            <person name="Grigoriev I.V."/>
            <person name="Baker S.E."/>
            <person name="Andersen M.R."/>
            <person name="Nordberg H.P."/>
            <person name="Cantor M.N."/>
            <person name="Hua S.X."/>
        </authorList>
    </citation>
    <scope>NUCLEOTIDE SEQUENCE [LARGE SCALE GENOMIC DNA]</scope>
    <source>
        <strain evidence="1 2">CBS 102.13</strain>
    </source>
</reference>
<evidence type="ECO:0000313" key="1">
    <source>
        <dbReference type="EMBL" id="PLB35255.1"/>
    </source>
</evidence>
<dbReference type="AlphaFoldDB" id="A0A2I2F3Q4"/>
<dbReference type="GeneID" id="36520957"/>
<dbReference type="OrthoDB" id="2364732at2759"/>
<name>A0A2I2F3Q4_ASPCN</name>
<accession>A0A2I2F3Q4</accession>
<proteinExistence type="predicted"/>
<evidence type="ECO:0000313" key="2">
    <source>
        <dbReference type="Proteomes" id="UP000234585"/>
    </source>
</evidence>
<sequence length="168" mass="19293">MQTEPRRNRRSLGTTLRTPAWCGKASSSYISRQASSFPTQSLRAFYADFQRVVGRWTWRYRIQITHVSQGIKLLLISDGFDAHCERFVCARIYTPWIHNGWLRDWLIIDCRSSMPQPNDVVDAKLWRALFQGDFSSVEVLDALNKVVISRFPLMSQLSGDECSASSCP</sequence>
<protein>
    <submittedName>
        <fullName evidence="1">Uncharacterized protein</fullName>
    </submittedName>
</protein>
<dbReference type="STRING" id="41067.A0A2I2F3Q4"/>
<organism evidence="1 2">
    <name type="scientific">Aspergillus candidus</name>
    <dbReference type="NCBI Taxonomy" id="41067"/>
    <lineage>
        <taxon>Eukaryota</taxon>
        <taxon>Fungi</taxon>
        <taxon>Dikarya</taxon>
        <taxon>Ascomycota</taxon>
        <taxon>Pezizomycotina</taxon>
        <taxon>Eurotiomycetes</taxon>
        <taxon>Eurotiomycetidae</taxon>
        <taxon>Eurotiales</taxon>
        <taxon>Aspergillaceae</taxon>
        <taxon>Aspergillus</taxon>
        <taxon>Aspergillus subgen. Circumdati</taxon>
    </lineage>
</organism>
<dbReference type="Proteomes" id="UP000234585">
    <property type="component" value="Unassembled WGS sequence"/>
</dbReference>
<dbReference type="RefSeq" id="XP_024669267.1">
    <property type="nucleotide sequence ID" value="XM_024813797.1"/>
</dbReference>
<gene>
    <name evidence="1" type="ORF">BDW47DRAFT_110735</name>
</gene>
<dbReference type="EMBL" id="KZ559165">
    <property type="protein sequence ID" value="PLB35255.1"/>
    <property type="molecule type" value="Genomic_DNA"/>
</dbReference>
<keyword evidence="2" id="KW-1185">Reference proteome</keyword>